<dbReference type="EMBL" id="JASBWV010000001">
    <property type="protein sequence ID" value="KAJ9127811.1"/>
    <property type="molecule type" value="Genomic_DNA"/>
</dbReference>
<reference evidence="1" key="1">
    <citation type="submission" date="2023-04" db="EMBL/GenBank/DDBJ databases">
        <title>Draft Genome sequencing of Naganishia species isolated from polar environments using Oxford Nanopore Technology.</title>
        <authorList>
            <person name="Leo P."/>
            <person name="Venkateswaran K."/>
        </authorList>
    </citation>
    <scope>NUCLEOTIDE SEQUENCE</scope>
    <source>
        <strain evidence="1">DBVPG 5303</strain>
    </source>
</reference>
<organism evidence="1 2">
    <name type="scientific">Naganishia onofrii</name>
    <dbReference type="NCBI Taxonomy" id="1851511"/>
    <lineage>
        <taxon>Eukaryota</taxon>
        <taxon>Fungi</taxon>
        <taxon>Dikarya</taxon>
        <taxon>Basidiomycota</taxon>
        <taxon>Agaricomycotina</taxon>
        <taxon>Tremellomycetes</taxon>
        <taxon>Filobasidiales</taxon>
        <taxon>Filobasidiaceae</taxon>
        <taxon>Naganishia</taxon>
    </lineage>
</organism>
<protein>
    <submittedName>
        <fullName evidence="1">Uncharacterized protein</fullName>
    </submittedName>
</protein>
<name>A0ACC2XXG4_9TREE</name>
<keyword evidence="2" id="KW-1185">Reference proteome</keyword>
<evidence type="ECO:0000313" key="2">
    <source>
        <dbReference type="Proteomes" id="UP001234202"/>
    </source>
</evidence>
<gene>
    <name evidence="1" type="ORF">QFC24_000094</name>
</gene>
<dbReference type="Proteomes" id="UP001234202">
    <property type="component" value="Unassembled WGS sequence"/>
</dbReference>
<comment type="caution">
    <text evidence="1">The sequence shown here is derived from an EMBL/GenBank/DDBJ whole genome shotgun (WGS) entry which is preliminary data.</text>
</comment>
<proteinExistence type="predicted"/>
<evidence type="ECO:0000313" key="1">
    <source>
        <dbReference type="EMBL" id="KAJ9127811.1"/>
    </source>
</evidence>
<sequence>MGTVPESFAGAVTPAIPSTPSTIATTTSMSSSPPQLSEIDELGYDGMSNDMDGHEPRPTGFESETTVSSLTTGISSTEASSPTVSSSVTTTGNNMHNIEFSQASSTSSQGRYDNTVNQYDLIKEASRAHIKSRTVCVAIPVNRKDGTVLMVTSRKHDTKWICEFQFDLGDGSQQGNWNAVLKKFPFVLQSRKVDTRKARRMLKQPSERRGKKPEVYIASSMSGDGAREIHYHIFEMEVSPEDLCQEWPESSQRNREFVTIPKALERCAAWANEKNTKLELVIGFRKTRVFQEWHEASQKQSATPLENGVTSSSIPHIPTNMASECISATDHTRDADNGDLIEHKKRRGVGTEEEGVKETHKLGLLGKVLGFVNSTTSVKE</sequence>
<accession>A0ACC2XXG4</accession>